<evidence type="ECO:0000313" key="2">
    <source>
        <dbReference type="EMBL" id="SHF90480.1"/>
    </source>
</evidence>
<name>A0A1M5FG08_LOKAT</name>
<reference evidence="3" key="1">
    <citation type="submission" date="2016-11" db="EMBL/GenBank/DDBJ databases">
        <authorList>
            <person name="Varghese N."/>
            <person name="Submissions S."/>
        </authorList>
    </citation>
    <scope>NUCLEOTIDE SEQUENCE [LARGE SCALE GENOMIC DNA]</scope>
    <source>
        <strain evidence="3">DSM 29326</strain>
    </source>
</reference>
<dbReference type="EMBL" id="FQUE01000020">
    <property type="protein sequence ID" value="SHF90480.1"/>
    <property type="molecule type" value="Genomic_DNA"/>
</dbReference>
<keyword evidence="3" id="KW-1185">Reference proteome</keyword>
<gene>
    <name evidence="2" type="ORF">SAMN05444339_12038</name>
</gene>
<accession>A0A1M5FG08</accession>
<evidence type="ECO:0000313" key="3">
    <source>
        <dbReference type="Proteomes" id="UP000183987"/>
    </source>
</evidence>
<dbReference type="Proteomes" id="UP000183987">
    <property type="component" value="Unassembled WGS sequence"/>
</dbReference>
<evidence type="ECO:0000256" key="1">
    <source>
        <dbReference type="SAM" id="MobiDB-lite"/>
    </source>
</evidence>
<feature type="region of interest" description="Disordered" evidence="1">
    <location>
        <begin position="1"/>
        <end position="49"/>
    </location>
</feature>
<feature type="compositionally biased region" description="Basic and acidic residues" evidence="1">
    <location>
        <begin position="32"/>
        <end position="44"/>
    </location>
</feature>
<organism evidence="2 3">
    <name type="scientific">Loktanella atrilutea</name>
    <dbReference type="NCBI Taxonomy" id="366533"/>
    <lineage>
        <taxon>Bacteria</taxon>
        <taxon>Pseudomonadati</taxon>
        <taxon>Pseudomonadota</taxon>
        <taxon>Alphaproteobacteria</taxon>
        <taxon>Rhodobacterales</taxon>
        <taxon>Roseobacteraceae</taxon>
        <taxon>Loktanella</taxon>
    </lineage>
</organism>
<sequence>MAEGPHTGSERQGAGHSDREDGAGRCGRKPVCRLEPEKRGDTPKGRGRGLDWLNFEELFL</sequence>
<protein>
    <submittedName>
        <fullName evidence="2">Uncharacterized protein</fullName>
    </submittedName>
</protein>
<dbReference type="AlphaFoldDB" id="A0A1M5FG08"/>
<proteinExistence type="predicted"/>